<gene>
    <name evidence="5" type="ORF">AB3X84_01995</name>
</gene>
<protein>
    <submittedName>
        <fullName evidence="5">Enoyl-CoA hydratase</fullName>
    </submittedName>
</protein>
<keyword evidence="6" id="KW-1185">Reference proteome</keyword>
<keyword evidence="2" id="KW-0456">Lyase</keyword>
<dbReference type="InterPro" id="IPR014748">
    <property type="entry name" value="Enoyl-CoA_hydra_C"/>
</dbReference>
<dbReference type="PANTHER" id="PTHR11941:SF141">
    <property type="entry name" value="ENOYL-COA HYDRATASE_ISOMERASE-RELATED"/>
    <property type="match status" value="1"/>
</dbReference>
<reference evidence="5 6" key="1">
    <citation type="submission" date="2024-07" db="EMBL/GenBank/DDBJ databases">
        <title>A survey of Mimosa microsymbionts across Brazilian biomes reveals a high diversity of Paraburkholderia nodulating endemic species, but also that Cupriavidus is common as a symbiont of widespread species.</title>
        <authorList>
            <person name="Rouws L."/>
            <person name="Barauna A."/>
            <person name="Beukes C."/>
            <person name="Rouws J.R.C."/>
            <person name="De Faria S.M."/>
            <person name="Gross E."/>
            <person name="Bueno Dos Reis Junior F."/>
            <person name="Simon M.F."/>
            <person name="Maluk M."/>
            <person name="Odee D.W."/>
            <person name="Kenicer G."/>
            <person name="Young J.P.W."/>
            <person name="Reis V.M."/>
            <person name="Zilli J."/>
            <person name="James E.K."/>
        </authorList>
    </citation>
    <scope>NUCLEOTIDE SEQUENCE [LARGE SCALE GENOMIC DNA]</scope>
    <source>
        <strain evidence="5 6">BR14375</strain>
    </source>
</reference>
<evidence type="ECO:0000256" key="2">
    <source>
        <dbReference type="ARBA" id="ARBA00023239"/>
    </source>
</evidence>
<proteinExistence type="inferred from homology"/>
<dbReference type="Proteomes" id="UP001558535">
    <property type="component" value="Unassembled WGS sequence"/>
</dbReference>
<dbReference type="SUPFAM" id="SSF52096">
    <property type="entry name" value="ClpP/crotonase"/>
    <property type="match status" value="1"/>
</dbReference>
<sequence>MIELDYAHGGAVAQLTLSRPPANAFTPEGLLHLQQTVSRLNGEARVRAIVVTGEGPKFFSAGADLNTFADGNREVARVAAARFGAAFEALQNARPVVIAAINGYAMGGGLECALACDIRIAEQHAVMALPETAVGLLPCGCGTQTLPWLVGEGWAKRMILTGERVDAATALRIGLVEEVVEKGAAREAALAMAARVATLSPQAVGFSKTLIHQARHGVPRSAALALERERFVDLFDGADQREGVNAFLEKRAPRWQVMQDGEAANAQNTTSAPRAEHEETER</sequence>
<evidence type="ECO:0000256" key="1">
    <source>
        <dbReference type="ARBA" id="ARBA00005254"/>
    </source>
</evidence>
<dbReference type="EMBL" id="JBFPKE010000001">
    <property type="protein sequence ID" value="MEX3748770.1"/>
    <property type="molecule type" value="Genomic_DNA"/>
</dbReference>
<name>A0ABV3W6M1_9BURK</name>
<dbReference type="InterPro" id="IPR001753">
    <property type="entry name" value="Enoyl-CoA_hydra/iso"/>
</dbReference>
<dbReference type="InterPro" id="IPR029045">
    <property type="entry name" value="ClpP/crotonase-like_dom_sf"/>
</dbReference>
<evidence type="ECO:0000313" key="5">
    <source>
        <dbReference type="EMBL" id="MEX3748770.1"/>
    </source>
</evidence>
<accession>A0ABV3W6M1</accession>
<feature type="region of interest" description="Disordered" evidence="4">
    <location>
        <begin position="260"/>
        <end position="282"/>
    </location>
</feature>
<comment type="caution">
    <text evidence="5">The sequence shown here is derived from an EMBL/GenBank/DDBJ whole genome shotgun (WGS) entry which is preliminary data.</text>
</comment>
<dbReference type="InterPro" id="IPR018376">
    <property type="entry name" value="Enoyl-CoA_hyd/isom_CS"/>
</dbReference>
<dbReference type="RefSeq" id="WP_310107458.1">
    <property type="nucleotide sequence ID" value="NZ_CP168530.1"/>
</dbReference>
<evidence type="ECO:0000256" key="4">
    <source>
        <dbReference type="SAM" id="MobiDB-lite"/>
    </source>
</evidence>
<evidence type="ECO:0000313" key="6">
    <source>
        <dbReference type="Proteomes" id="UP001558535"/>
    </source>
</evidence>
<comment type="similarity">
    <text evidence="1 3">Belongs to the enoyl-CoA hydratase/isomerase family.</text>
</comment>
<dbReference type="Gene3D" id="3.90.226.10">
    <property type="entry name" value="2-enoyl-CoA Hydratase, Chain A, domain 1"/>
    <property type="match status" value="1"/>
</dbReference>
<organism evidence="5 6">
    <name type="scientific">Paraburkholderia phenoliruptrix</name>
    <dbReference type="NCBI Taxonomy" id="252970"/>
    <lineage>
        <taxon>Bacteria</taxon>
        <taxon>Pseudomonadati</taxon>
        <taxon>Pseudomonadota</taxon>
        <taxon>Betaproteobacteria</taxon>
        <taxon>Burkholderiales</taxon>
        <taxon>Burkholderiaceae</taxon>
        <taxon>Paraburkholderia</taxon>
    </lineage>
</organism>
<dbReference type="CDD" id="cd06558">
    <property type="entry name" value="crotonase-like"/>
    <property type="match status" value="1"/>
</dbReference>
<dbReference type="Gene3D" id="1.10.12.10">
    <property type="entry name" value="Lyase 2-enoyl-coa Hydratase, Chain A, domain 2"/>
    <property type="match status" value="1"/>
</dbReference>
<dbReference type="NCBIfam" id="NF006566">
    <property type="entry name" value="PRK09076.1"/>
    <property type="match status" value="1"/>
</dbReference>
<dbReference type="PROSITE" id="PS00166">
    <property type="entry name" value="ENOYL_COA_HYDRATASE"/>
    <property type="match status" value="1"/>
</dbReference>
<evidence type="ECO:0000256" key="3">
    <source>
        <dbReference type="RuleBase" id="RU003707"/>
    </source>
</evidence>
<dbReference type="Pfam" id="PF00378">
    <property type="entry name" value="ECH_1"/>
    <property type="match status" value="1"/>
</dbReference>
<dbReference type="PANTHER" id="PTHR11941">
    <property type="entry name" value="ENOYL-COA HYDRATASE-RELATED"/>
    <property type="match status" value="1"/>
</dbReference>